<evidence type="ECO:0000256" key="3">
    <source>
        <dbReference type="ARBA" id="ARBA00023054"/>
    </source>
</evidence>
<feature type="compositionally biased region" description="Basic and acidic residues" evidence="5">
    <location>
        <begin position="1"/>
        <end position="36"/>
    </location>
</feature>
<dbReference type="GO" id="GO:0048167">
    <property type="term" value="P:regulation of synaptic plasticity"/>
    <property type="evidence" value="ECO:0007669"/>
    <property type="project" value="TreeGrafter"/>
</dbReference>
<evidence type="ECO:0000256" key="4">
    <source>
        <dbReference type="ARBA" id="ARBA00023212"/>
    </source>
</evidence>
<dbReference type="EMBL" id="JAIQCJ010001019">
    <property type="protein sequence ID" value="KAJ8793051.1"/>
    <property type="molecule type" value="Genomic_DNA"/>
</dbReference>
<comment type="subcellular location">
    <subcellularLocation>
        <location evidence="1">Cytoplasm</location>
        <location evidence="1">Cytoskeleton</location>
    </subcellularLocation>
</comment>
<dbReference type="Proteomes" id="UP001159641">
    <property type="component" value="Unassembled WGS sequence"/>
</dbReference>
<proteinExistence type="predicted"/>
<evidence type="ECO:0000256" key="5">
    <source>
        <dbReference type="SAM" id="MobiDB-lite"/>
    </source>
</evidence>
<sequence length="113" mass="13313">QVKDQNKKVANLKHKEQVEKKKSAQMLEEARRREDTLSDSSQQLQDSLRKKDDRIEELEEALRESVQITAEREMVLAQEESARTSAEKQVCDFLQLRQCCWLKEGEAQPVWLR</sequence>
<feature type="region of interest" description="Disordered" evidence="5">
    <location>
        <begin position="1"/>
        <end position="52"/>
    </location>
</feature>
<evidence type="ECO:0000256" key="1">
    <source>
        <dbReference type="ARBA" id="ARBA00004245"/>
    </source>
</evidence>
<feature type="non-terminal residue" evidence="6">
    <location>
        <position position="1"/>
    </location>
</feature>
<dbReference type="AlphaFoldDB" id="A0AB34HMZ7"/>
<dbReference type="PANTHER" id="PTHR18861:SF1">
    <property type="entry name" value="ELKS_RAB6-INTERACTING_CAST FAMILY MEMBER 1"/>
    <property type="match status" value="1"/>
</dbReference>
<name>A0AB34HMZ7_ESCRO</name>
<dbReference type="GO" id="GO:0098882">
    <property type="term" value="F:structural constituent of presynaptic active zone"/>
    <property type="evidence" value="ECO:0007669"/>
    <property type="project" value="TreeGrafter"/>
</dbReference>
<protein>
    <submittedName>
        <fullName evidence="6">Uncharacterized protein</fullName>
    </submittedName>
</protein>
<evidence type="ECO:0000256" key="2">
    <source>
        <dbReference type="ARBA" id="ARBA00022490"/>
    </source>
</evidence>
<comment type="caution">
    <text evidence="6">The sequence shown here is derived from an EMBL/GenBank/DDBJ whole genome shotgun (WGS) entry which is preliminary data.</text>
</comment>
<evidence type="ECO:0000313" key="6">
    <source>
        <dbReference type="EMBL" id="KAJ8793051.1"/>
    </source>
</evidence>
<dbReference type="GO" id="GO:0048788">
    <property type="term" value="C:cytoskeleton of presynaptic active zone"/>
    <property type="evidence" value="ECO:0007669"/>
    <property type="project" value="TreeGrafter"/>
</dbReference>
<gene>
    <name evidence="6" type="ORF">J1605_019428</name>
</gene>
<accession>A0AB34HMZ7</accession>
<dbReference type="GO" id="GO:0007274">
    <property type="term" value="P:neuromuscular synaptic transmission"/>
    <property type="evidence" value="ECO:0007669"/>
    <property type="project" value="TreeGrafter"/>
</dbReference>
<reference evidence="6 7" key="1">
    <citation type="submission" date="2022-11" db="EMBL/GenBank/DDBJ databases">
        <title>Whole genome sequence of Eschrichtius robustus ER-17-0199.</title>
        <authorList>
            <person name="Bruniche-Olsen A."/>
            <person name="Black A.N."/>
            <person name="Fields C.J."/>
            <person name="Walden K."/>
            <person name="Dewoody J.A."/>
        </authorList>
    </citation>
    <scope>NUCLEOTIDE SEQUENCE [LARGE SCALE GENOMIC DNA]</scope>
    <source>
        <strain evidence="6">ER-17-0199</strain>
        <tissue evidence="6">Blubber</tissue>
    </source>
</reference>
<keyword evidence="3" id="KW-0175">Coiled coil</keyword>
<keyword evidence="4" id="KW-0206">Cytoskeleton</keyword>
<keyword evidence="7" id="KW-1185">Reference proteome</keyword>
<organism evidence="6 7">
    <name type="scientific">Eschrichtius robustus</name>
    <name type="common">California gray whale</name>
    <name type="synonym">Eschrichtius gibbosus</name>
    <dbReference type="NCBI Taxonomy" id="9764"/>
    <lineage>
        <taxon>Eukaryota</taxon>
        <taxon>Metazoa</taxon>
        <taxon>Chordata</taxon>
        <taxon>Craniata</taxon>
        <taxon>Vertebrata</taxon>
        <taxon>Euteleostomi</taxon>
        <taxon>Mammalia</taxon>
        <taxon>Eutheria</taxon>
        <taxon>Laurasiatheria</taxon>
        <taxon>Artiodactyla</taxon>
        <taxon>Whippomorpha</taxon>
        <taxon>Cetacea</taxon>
        <taxon>Mysticeti</taxon>
        <taxon>Eschrichtiidae</taxon>
        <taxon>Eschrichtius</taxon>
    </lineage>
</organism>
<evidence type="ECO:0000313" key="7">
    <source>
        <dbReference type="Proteomes" id="UP001159641"/>
    </source>
</evidence>
<dbReference type="PANTHER" id="PTHR18861">
    <property type="entry name" value="ELKS/RAB6-INTERACTING/CAST PROTEIN"/>
    <property type="match status" value="1"/>
</dbReference>
<keyword evidence="2" id="KW-0963">Cytoplasm</keyword>